<evidence type="ECO:0000256" key="1">
    <source>
        <dbReference type="SAM" id="MobiDB-lite"/>
    </source>
</evidence>
<keyword evidence="3" id="KW-1185">Reference proteome</keyword>
<feature type="compositionally biased region" description="Low complexity" evidence="1">
    <location>
        <begin position="250"/>
        <end position="289"/>
    </location>
</feature>
<sequence>MGGDRRAGRDGRGRAAPRGVRRAAARGAGPRGFWCAREAGGCGGRLEIASGPLPSFRHVGPASCAHARRGSAAAGAYDPLRYRRPLTAWLTGQGHRPRVVRRPEPDGRPGLHVAVAGVGVLEVQLAPLTDTAWRERDDRLRRETPAVTWLYGPGAEVAAATEAGVRGAALLLRRHDRGLLVGVRDDGGATRWMRIGACRLTADGLDAPGLAEARARHERRSTEREATARRTGRPRGAAGGRPRTPGPGAGAAAVPLRGLAPAGGHDPASAPARGGSSSSSGAGTARAGAPAGGAPAGGARAAGARGGAAAGRRGRPAGARAGGAGAGGARPPRPRAPGVRGRGGRARRPSRCGRWPPALSRRPGRPGGRAPTGRCSSVPSR</sequence>
<feature type="region of interest" description="Disordered" evidence="1">
    <location>
        <begin position="212"/>
        <end position="381"/>
    </location>
</feature>
<feature type="compositionally biased region" description="Basic and acidic residues" evidence="1">
    <location>
        <begin position="1"/>
        <end position="13"/>
    </location>
</feature>
<protein>
    <submittedName>
        <fullName evidence="2">Uncharacterized protein</fullName>
    </submittedName>
</protein>
<proteinExistence type="predicted"/>
<feature type="compositionally biased region" description="Low complexity" evidence="1">
    <location>
        <begin position="234"/>
        <end position="243"/>
    </location>
</feature>
<accession>A0A317QM38</accession>
<evidence type="ECO:0000313" key="2">
    <source>
        <dbReference type="EMBL" id="PWW23917.1"/>
    </source>
</evidence>
<dbReference type="EMBL" id="QGTX01000001">
    <property type="protein sequence ID" value="PWW23917.1"/>
    <property type="molecule type" value="Genomic_DNA"/>
</dbReference>
<reference evidence="3" key="1">
    <citation type="submission" date="2018-05" db="EMBL/GenBank/DDBJ databases">
        <authorList>
            <person name="Klenk H.-P."/>
            <person name="Huntemann M."/>
            <person name="Clum A."/>
            <person name="Pillay M."/>
            <person name="Palaniappan K."/>
            <person name="Varghese N."/>
            <person name="Mikhailova N."/>
            <person name="Stamatis D."/>
            <person name="Reddy T."/>
            <person name="Daum C."/>
            <person name="Shapiro N."/>
            <person name="Ivanova N."/>
            <person name="Kyrpides N."/>
            <person name="Woyke T."/>
        </authorList>
    </citation>
    <scope>NUCLEOTIDE SEQUENCE [LARGE SCALE GENOMIC DNA]</scope>
    <source>
        <strain evidence="3">DSM 45417</strain>
    </source>
</reference>
<feature type="region of interest" description="Disordered" evidence="1">
    <location>
        <begin position="1"/>
        <end position="24"/>
    </location>
</feature>
<dbReference type="AlphaFoldDB" id="A0A317QM38"/>
<feature type="compositionally biased region" description="Basic residues" evidence="1">
    <location>
        <begin position="342"/>
        <end position="351"/>
    </location>
</feature>
<gene>
    <name evidence="2" type="ORF">JD79_03094</name>
</gene>
<feature type="compositionally biased region" description="Low complexity" evidence="1">
    <location>
        <begin position="352"/>
        <end position="361"/>
    </location>
</feature>
<dbReference type="Proteomes" id="UP000246661">
    <property type="component" value="Unassembled WGS sequence"/>
</dbReference>
<comment type="caution">
    <text evidence="2">The sequence shown here is derived from an EMBL/GenBank/DDBJ whole genome shotgun (WGS) entry which is preliminary data.</text>
</comment>
<evidence type="ECO:0000313" key="3">
    <source>
        <dbReference type="Proteomes" id="UP000246661"/>
    </source>
</evidence>
<name>A0A317QM38_9ACTN</name>
<organism evidence="2 3">
    <name type="scientific">Geodermatophilus normandii</name>
    <dbReference type="NCBI Taxonomy" id="1137989"/>
    <lineage>
        <taxon>Bacteria</taxon>
        <taxon>Bacillati</taxon>
        <taxon>Actinomycetota</taxon>
        <taxon>Actinomycetes</taxon>
        <taxon>Geodermatophilales</taxon>
        <taxon>Geodermatophilaceae</taxon>
        <taxon>Geodermatophilus</taxon>
    </lineage>
</organism>